<dbReference type="InterPro" id="IPR036188">
    <property type="entry name" value="FAD/NAD-bd_sf"/>
</dbReference>
<dbReference type="Pfam" id="PF00743">
    <property type="entry name" value="FMO-like"/>
    <property type="match status" value="2"/>
</dbReference>
<accession>A0A060T614</accession>
<dbReference type="PhylomeDB" id="A0A060T614"/>
<dbReference type="Gene3D" id="3.50.50.60">
    <property type="entry name" value="FAD/NAD(P)-binding domain"/>
    <property type="match status" value="2"/>
</dbReference>
<dbReference type="InterPro" id="IPR050346">
    <property type="entry name" value="FMO-like"/>
</dbReference>
<keyword evidence="4" id="KW-0521">NADP</keyword>
<evidence type="ECO:0000256" key="1">
    <source>
        <dbReference type="ARBA" id="ARBA00009183"/>
    </source>
</evidence>
<reference evidence="6" key="1">
    <citation type="submission" date="2014-02" db="EMBL/GenBank/DDBJ databases">
        <authorList>
            <person name="Genoscope - CEA"/>
        </authorList>
    </citation>
    <scope>NUCLEOTIDE SEQUENCE</scope>
    <source>
        <strain evidence="6">LS3</strain>
    </source>
</reference>
<dbReference type="InterPro" id="IPR000960">
    <property type="entry name" value="Flavin_mOase"/>
</dbReference>
<dbReference type="GO" id="GO:0050660">
    <property type="term" value="F:flavin adenine dinucleotide binding"/>
    <property type="evidence" value="ECO:0007669"/>
    <property type="project" value="InterPro"/>
</dbReference>
<reference evidence="6" key="2">
    <citation type="submission" date="2014-06" db="EMBL/GenBank/DDBJ databases">
        <title>The complete genome of Blastobotrys (Arxula) adeninivorans LS3 - a yeast of biotechnological interest.</title>
        <authorList>
            <person name="Kunze G."/>
            <person name="Gaillardin C."/>
            <person name="Czernicka M."/>
            <person name="Durrens P."/>
            <person name="Martin T."/>
            <person name="Boer E."/>
            <person name="Gabaldon T."/>
            <person name="Cruz J."/>
            <person name="Talla E."/>
            <person name="Marck C."/>
            <person name="Goffeau A."/>
            <person name="Barbe V."/>
            <person name="Baret P."/>
            <person name="Baronian K."/>
            <person name="Beier S."/>
            <person name="Bleykasten C."/>
            <person name="Bode R."/>
            <person name="Casaregola S."/>
            <person name="Despons L."/>
            <person name="Fairhead C."/>
            <person name="Giersberg M."/>
            <person name="Gierski P."/>
            <person name="Hahnel U."/>
            <person name="Hartmann A."/>
            <person name="Jankowska D."/>
            <person name="Jubin C."/>
            <person name="Jung P."/>
            <person name="Lafontaine I."/>
            <person name="Leh-Louis V."/>
            <person name="Lemaire M."/>
            <person name="Marcet-Houben M."/>
            <person name="Mascher M."/>
            <person name="Morel G."/>
            <person name="Richard G.-F."/>
            <person name="Riechen J."/>
            <person name="Sacerdot C."/>
            <person name="Sarkar A."/>
            <person name="Savel G."/>
            <person name="Schacherer J."/>
            <person name="Sherman D."/>
            <person name="Straub M.-L."/>
            <person name="Stein N."/>
            <person name="Thierry A."/>
            <person name="Trautwein-Schult A."/>
            <person name="Westhof E."/>
            <person name="Worch S."/>
            <person name="Dujon B."/>
            <person name="Souciet J.-L."/>
            <person name="Wincker P."/>
            <person name="Scholz U."/>
            <person name="Neuveglise N."/>
        </authorList>
    </citation>
    <scope>NUCLEOTIDE SEQUENCE</scope>
    <source>
        <strain evidence="6">LS3</strain>
    </source>
</reference>
<protein>
    <submittedName>
        <fullName evidence="6">ARAD1B07282p</fullName>
    </submittedName>
</protein>
<dbReference type="SUPFAM" id="SSF51905">
    <property type="entry name" value="FAD/NAD(P)-binding domain"/>
    <property type="match status" value="2"/>
</dbReference>
<keyword evidence="2" id="KW-0285">Flavoprotein</keyword>
<keyword evidence="3" id="KW-0274">FAD</keyword>
<dbReference type="PRINTS" id="PR00370">
    <property type="entry name" value="FMOXYGENASE"/>
</dbReference>
<dbReference type="PANTHER" id="PTHR23023">
    <property type="entry name" value="DIMETHYLANILINE MONOOXYGENASE"/>
    <property type="match status" value="1"/>
</dbReference>
<name>A0A060T614_BLAAD</name>
<dbReference type="AlphaFoldDB" id="A0A060T614"/>
<proteinExistence type="inferred from homology"/>
<keyword evidence="5" id="KW-0560">Oxidoreductase</keyword>
<dbReference type="InterPro" id="IPR020946">
    <property type="entry name" value="Flavin_mOase-like"/>
</dbReference>
<evidence type="ECO:0000313" key="6">
    <source>
        <dbReference type="EMBL" id="CDP36189.1"/>
    </source>
</evidence>
<evidence type="ECO:0000256" key="4">
    <source>
        <dbReference type="ARBA" id="ARBA00022857"/>
    </source>
</evidence>
<comment type="similarity">
    <text evidence="1">Belongs to the FMO family.</text>
</comment>
<dbReference type="EMBL" id="HG937692">
    <property type="protein sequence ID" value="CDP36189.1"/>
    <property type="molecule type" value="Genomic_DNA"/>
</dbReference>
<evidence type="ECO:0000256" key="3">
    <source>
        <dbReference type="ARBA" id="ARBA00022827"/>
    </source>
</evidence>
<dbReference type="GO" id="GO:0004499">
    <property type="term" value="F:N,N-dimethylaniline monooxygenase activity"/>
    <property type="evidence" value="ECO:0007669"/>
    <property type="project" value="InterPro"/>
</dbReference>
<evidence type="ECO:0000256" key="5">
    <source>
        <dbReference type="ARBA" id="ARBA00023002"/>
    </source>
</evidence>
<gene>
    <name evidence="6" type="ORF">GNLVRS02_ARAD1B07282g</name>
</gene>
<evidence type="ECO:0000256" key="2">
    <source>
        <dbReference type="ARBA" id="ARBA00022630"/>
    </source>
</evidence>
<dbReference type="GO" id="GO:0050661">
    <property type="term" value="F:NADP binding"/>
    <property type="evidence" value="ECO:0007669"/>
    <property type="project" value="InterPro"/>
</dbReference>
<organism evidence="6">
    <name type="scientific">Blastobotrys adeninivorans</name>
    <name type="common">Yeast</name>
    <name type="synonym">Arxula adeninivorans</name>
    <dbReference type="NCBI Taxonomy" id="409370"/>
    <lineage>
        <taxon>Eukaryota</taxon>
        <taxon>Fungi</taxon>
        <taxon>Dikarya</taxon>
        <taxon>Ascomycota</taxon>
        <taxon>Saccharomycotina</taxon>
        <taxon>Dipodascomycetes</taxon>
        <taxon>Dipodascales</taxon>
        <taxon>Trichomonascaceae</taxon>
        <taxon>Blastobotrys</taxon>
    </lineage>
</organism>
<sequence length="464" mass="52228">MTVEQRVNKVAVIGAGASGLAAIKSLIAEKAFDTVKCYERGSKTAGIWNYSATPEHSAVPSTDPRQELKSWRSPVYEDLEANLVTDLMGYYQFPFPKSSPLFVDRTDIERYLHEFGESVKDYIQFDTQVTRIEKINGQWRVSTKPANGEQTVESSEEDFDAVVVATGNYNLPFLPEYPGIKQWSQKYPGSVIHSKGYRRGSDYKGQRVFLVGGSTSAYDLATQLVGNAQSVYQSIRSGGPKEVLACEGVNYVVGIDRFEPDTRTVVLVDGSEVKDIDTIIFATGYLRNYPFLDDTVNKTDKPVVTHGRRMENLYQHLFYAPDPTLVFMVTPRQVMPFPTAEAQSVWLCRVWANRVQLPSYADRQKWEQDRLELKGDGPAFGSLGYPENTDYHVFILDQIAAGGGVEGIPVQPDSEDLRRKRRNGLALRVANDQYLEKYGKRPYSIDELIDAGLFEWKDEPGRGF</sequence>